<accession>A0A6N6VFH6</accession>
<proteinExistence type="predicted"/>
<dbReference type="AlphaFoldDB" id="A0A6N6VFH6"/>
<dbReference type="GO" id="GO:0004519">
    <property type="term" value="F:endonuclease activity"/>
    <property type="evidence" value="ECO:0007669"/>
    <property type="project" value="UniProtKB-KW"/>
</dbReference>
<comment type="caution">
    <text evidence="1">The sequence shown here is derived from an EMBL/GenBank/DDBJ whole genome shotgun (WGS) entry which is preliminary data.</text>
</comment>
<protein>
    <submittedName>
        <fullName evidence="1">HNH endonuclease</fullName>
    </submittedName>
</protein>
<evidence type="ECO:0000313" key="2">
    <source>
        <dbReference type="Proteomes" id="UP000468901"/>
    </source>
</evidence>
<dbReference type="EMBL" id="WESC01000009">
    <property type="protein sequence ID" value="KAB7739585.1"/>
    <property type="molecule type" value="Genomic_DNA"/>
</dbReference>
<reference evidence="1 2" key="1">
    <citation type="submission" date="2019-09" db="EMBL/GenBank/DDBJ databases">
        <title>Parvibaculum sedimenti sp. nov., isolated from sediment.</title>
        <authorList>
            <person name="Wang Y."/>
        </authorList>
    </citation>
    <scope>NUCLEOTIDE SEQUENCE [LARGE SCALE GENOMIC DNA]</scope>
    <source>
        <strain evidence="1 2">HXT-9</strain>
    </source>
</reference>
<name>A0A6N6VFH6_9HYPH</name>
<gene>
    <name evidence="1" type="ORF">F2P47_10870</name>
</gene>
<organism evidence="1 2">
    <name type="scientific">Parvibaculum sedimenti</name>
    <dbReference type="NCBI Taxonomy" id="2608632"/>
    <lineage>
        <taxon>Bacteria</taxon>
        <taxon>Pseudomonadati</taxon>
        <taxon>Pseudomonadota</taxon>
        <taxon>Alphaproteobacteria</taxon>
        <taxon>Hyphomicrobiales</taxon>
        <taxon>Parvibaculaceae</taxon>
        <taxon>Parvibaculum</taxon>
    </lineage>
</organism>
<keyword evidence="2" id="KW-1185">Reference proteome</keyword>
<keyword evidence="1" id="KW-0540">Nuclease</keyword>
<keyword evidence="1" id="KW-0378">Hydrolase</keyword>
<dbReference type="Proteomes" id="UP000468901">
    <property type="component" value="Unassembled WGS sequence"/>
</dbReference>
<keyword evidence="1" id="KW-0255">Endonuclease</keyword>
<sequence>MVLPGGGLAITKPSYSETETSGGTRIEFTARNMAEARKMLKGVQRKFKNIDVERTLQQAEVKSTYPDGQIHFGFGIGGDHSPRSIVKTAAAFAHFCGIPAVDYALAASYLRDPSALCCFGYYFETDLVTNRPVGVPFHCVAVSGDPSTNLLLAYVEFFGSMRMVVCLSDCYSGPAIQQCYAINPLTGRTLDMSVAMTFNKKDIDEIYKYARVPNGAMQKAFEAVLIPALERKWEDEKQRVLSDAVSYAFDNCGAKEGEILSPEHIKRISGLIAERMSPYLIRQIKGRRH</sequence>
<evidence type="ECO:0000313" key="1">
    <source>
        <dbReference type="EMBL" id="KAB7739585.1"/>
    </source>
</evidence>